<dbReference type="RefSeq" id="WP_072966182.1">
    <property type="nucleotide sequence ID" value="NZ_FRAJ01000006.1"/>
</dbReference>
<dbReference type="EMBL" id="FRAJ01000006">
    <property type="protein sequence ID" value="SHJ95778.1"/>
    <property type="molecule type" value="Genomic_DNA"/>
</dbReference>
<evidence type="ECO:0000313" key="3">
    <source>
        <dbReference type="Proteomes" id="UP000184082"/>
    </source>
</evidence>
<keyword evidence="1" id="KW-0472">Membrane</keyword>
<proteinExistence type="predicted"/>
<keyword evidence="3" id="KW-1185">Reference proteome</keyword>
<name>A0A1M6NJ51_9FIRM</name>
<dbReference type="Proteomes" id="UP000184082">
    <property type="component" value="Unassembled WGS sequence"/>
</dbReference>
<keyword evidence="1" id="KW-0812">Transmembrane</keyword>
<organism evidence="2 3">
    <name type="scientific">Caminicella sporogenes DSM 14501</name>
    <dbReference type="NCBI Taxonomy" id="1121266"/>
    <lineage>
        <taxon>Bacteria</taxon>
        <taxon>Bacillati</taxon>
        <taxon>Bacillota</taxon>
        <taxon>Clostridia</taxon>
        <taxon>Peptostreptococcales</taxon>
        <taxon>Caminicellaceae</taxon>
        <taxon>Caminicella</taxon>
    </lineage>
</organism>
<dbReference type="InterPro" id="IPR024529">
    <property type="entry name" value="ECF_trnsprt_substrate-spec"/>
</dbReference>
<dbReference type="Pfam" id="PF12822">
    <property type="entry name" value="ECF_trnsprt"/>
    <property type="match status" value="1"/>
</dbReference>
<evidence type="ECO:0000313" key="2">
    <source>
        <dbReference type="EMBL" id="SHJ95778.1"/>
    </source>
</evidence>
<dbReference type="GO" id="GO:0022857">
    <property type="term" value="F:transmembrane transporter activity"/>
    <property type="evidence" value="ECO:0007669"/>
    <property type="project" value="InterPro"/>
</dbReference>
<feature type="transmembrane region" description="Helical" evidence="1">
    <location>
        <begin position="73"/>
        <end position="95"/>
    </location>
</feature>
<accession>A0A1M6NJ51</accession>
<gene>
    <name evidence="2" type="ORF">SAMN02745883_00906</name>
</gene>
<evidence type="ECO:0008006" key="4">
    <source>
        <dbReference type="Google" id="ProtNLM"/>
    </source>
</evidence>
<reference evidence="2 3" key="1">
    <citation type="submission" date="2016-11" db="EMBL/GenBank/DDBJ databases">
        <authorList>
            <person name="Jaros S."/>
            <person name="Januszkiewicz K."/>
            <person name="Wedrychowicz H."/>
        </authorList>
    </citation>
    <scope>NUCLEOTIDE SEQUENCE [LARGE SCALE GENOMIC DNA]</scope>
    <source>
        <strain evidence="2 3">DSM 14501</strain>
    </source>
</reference>
<feature type="transmembrane region" description="Helical" evidence="1">
    <location>
        <begin position="102"/>
        <end position="124"/>
    </location>
</feature>
<protein>
    <recommendedName>
        <fullName evidence="4">ECF transporter S component</fullName>
    </recommendedName>
</protein>
<evidence type="ECO:0000256" key="1">
    <source>
        <dbReference type="SAM" id="Phobius"/>
    </source>
</evidence>
<keyword evidence="1" id="KW-1133">Transmembrane helix</keyword>
<feature type="transmembrane region" description="Helical" evidence="1">
    <location>
        <begin position="136"/>
        <end position="160"/>
    </location>
</feature>
<feature type="transmembrane region" description="Helical" evidence="1">
    <location>
        <begin position="12"/>
        <end position="35"/>
    </location>
</feature>
<sequence length="172" mass="19111">MSKTNELVKASLFLSLGLILPYAFHATGMAGPIFLPMHIPVLLCGFVLGERYGVMIGFITPFLNSFLTGMPPLYPVAISMGFELATYGFITGYLYKNKRVNVYISLIIAMIIGRFISGIANYLLLTLGGKVFVFKMFLMSAFIKSIWGILIQIVFIPIIIKAIEKRKVSVNE</sequence>
<dbReference type="Gene3D" id="1.10.1760.20">
    <property type="match status" value="1"/>
</dbReference>
<dbReference type="AlphaFoldDB" id="A0A1M6NJ51"/>